<proteinExistence type="predicted"/>
<dbReference type="Proteomes" id="UP000000561">
    <property type="component" value="Chromosome 2"/>
</dbReference>
<dbReference type="KEGG" id="uma:UMAG_01202"/>
<sequence length="123" mass="13025">MAVAGVLCSAAPNPTGATIAWRKVSAGPTTPPQGTPAWDRLASQGALVADGYDGYGSVVEQPKEAQPVIMTAEHRGTILYTNGVFSNSRNCVTFWKSTRCNGARGSFNPTCNFSYQQGCDIHI</sequence>
<accession>A0A0D1CE01</accession>
<dbReference type="RefSeq" id="XP_011387140.1">
    <property type="nucleotide sequence ID" value="XM_011388838.1"/>
</dbReference>
<evidence type="ECO:0000313" key="2">
    <source>
        <dbReference type="Proteomes" id="UP000000561"/>
    </source>
</evidence>
<keyword evidence="2" id="KW-1185">Reference proteome</keyword>
<dbReference type="InParanoid" id="A0A0D1CE01"/>
<name>A0A0D1CE01_MYCMD</name>
<reference evidence="1 2" key="1">
    <citation type="journal article" date="2006" name="Nature">
        <title>Insights from the genome of the biotrophic fungal plant pathogen Ustilago maydis.</title>
        <authorList>
            <person name="Kamper J."/>
            <person name="Kahmann R."/>
            <person name="Bolker M."/>
            <person name="Ma L.J."/>
            <person name="Brefort T."/>
            <person name="Saville B.J."/>
            <person name="Banuett F."/>
            <person name="Kronstad J.W."/>
            <person name="Gold S.E."/>
            <person name="Muller O."/>
            <person name="Perlin M.H."/>
            <person name="Wosten H.A."/>
            <person name="de Vries R."/>
            <person name="Ruiz-Herrera J."/>
            <person name="Reynaga-Pena C.G."/>
            <person name="Snetselaar K."/>
            <person name="McCann M."/>
            <person name="Perez-Martin J."/>
            <person name="Feldbrugge M."/>
            <person name="Basse C.W."/>
            <person name="Steinberg G."/>
            <person name="Ibeas J.I."/>
            <person name="Holloman W."/>
            <person name="Guzman P."/>
            <person name="Farman M."/>
            <person name="Stajich J.E."/>
            <person name="Sentandreu R."/>
            <person name="Gonzalez-Prieto J.M."/>
            <person name="Kennell J.C."/>
            <person name="Molina L."/>
            <person name="Schirawski J."/>
            <person name="Mendoza-Mendoza A."/>
            <person name="Greilinger D."/>
            <person name="Munch K."/>
            <person name="Rossel N."/>
            <person name="Scherer M."/>
            <person name="Vranes M."/>
            <person name="Ladendorf O."/>
            <person name="Vincon V."/>
            <person name="Fuchs U."/>
            <person name="Sandrock B."/>
            <person name="Meng S."/>
            <person name="Ho E.C."/>
            <person name="Cahill M.J."/>
            <person name="Boyce K.J."/>
            <person name="Klose J."/>
            <person name="Klosterman S.J."/>
            <person name="Deelstra H.J."/>
            <person name="Ortiz-Castellanos L."/>
            <person name="Li W."/>
            <person name="Sanchez-Alonso P."/>
            <person name="Schreier P.H."/>
            <person name="Hauser-Hahn I."/>
            <person name="Vaupel M."/>
            <person name="Koopmann E."/>
            <person name="Friedrich G."/>
            <person name="Voss H."/>
            <person name="Schluter T."/>
            <person name="Margolis J."/>
            <person name="Platt D."/>
            <person name="Swimmer C."/>
            <person name="Gnirke A."/>
            <person name="Chen F."/>
            <person name="Vysotskaia V."/>
            <person name="Mannhaupt G."/>
            <person name="Guldener U."/>
            <person name="Munsterkotter M."/>
            <person name="Haase D."/>
            <person name="Oesterheld M."/>
            <person name="Mewes H.W."/>
            <person name="Mauceli E.W."/>
            <person name="DeCaprio D."/>
            <person name="Wade C.M."/>
            <person name="Butler J."/>
            <person name="Young S."/>
            <person name="Jaffe D.B."/>
            <person name="Calvo S."/>
            <person name="Nusbaum C."/>
            <person name="Galagan J."/>
            <person name="Birren B.W."/>
        </authorList>
    </citation>
    <scope>NUCLEOTIDE SEQUENCE [LARGE SCALE GENOMIC DNA]</scope>
    <source>
        <strain evidence="2">DSM 14603 / FGSC 9021 / UM521</strain>
    </source>
</reference>
<gene>
    <name evidence="1" type="ORF">UMAG_01202</name>
</gene>
<dbReference type="AlphaFoldDB" id="A0A0D1CE01"/>
<dbReference type="OrthoDB" id="4356690at2759"/>
<evidence type="ECO:0000313" key="1">
    <source>
        <dbReference type="EMBL" id="KIS71302.1"/>
    </source>
</evidence>
<dbReference type="GeneID" id="23562296"/>
<organism evidence="1 2">
    <name type="scientific">Mycosarcoma maydis</name>
    <name type="common">Corn smut fungus</name>
    <name type="synonym">Ustilago maydis</name>
    <dbReference type="NCBI Taxonomy" id="5270"/>
    <lineage>
        <taxon>Eukaryota</taxon>
        <taxon>Fungi</taxon>
        <taxon>Dikarya</taxon>
        <taxon>Basidiomycota</taxon>
        <taxon>Ustilaginomycotina</taxon>
        <taxon>Ustilaginomycetes</taxon>
        <taxon>Ustilaginales</taxon>
        <taxon>Ustilaginaceae</taxon>
        <taxon>Mycosarcoma</taxon>
    </lineage>
</organism>
<dbReference type="VEuPathDB" id="FungiDB:UMAG_01202"/>
<dbReference type="EMBL" id="CM003141">
    <property type="protein sequence ID" value="KIS71302.1"/>
    <property type="molecule type" value="Genomic_DNA"/>
</dbReference>
<protein>
    <submittedName>
        <fullName evidence="1">Uncharacterized protein</fullName>
    </submittedName>
</protein>